<dbReference type="GO" id="GO:0000155">
    <property type="term" value="F:phosphorelay sensor kinase activity"/>
    <property type="evidence" value="ECO:0007669"/>
    <property type="project" value="InterPro"/>
</dbReference>
<evidence type="ECO:0000256" key="6">
    <source>
        <dbReference type="ARBA" id="ARBA00022777"/>
    </source>
</evidence>
<comment type="caution">
    <text evidence="10">The sequence shown here is derived from an EMBL/GenBank/DDBJ whole genome shotgun (WGS) entry which is preliminary data.</text>
</comment>
<comment type="catalytic activity">
    <reaction evidence="1">
        <text>ATP + protein L-histidine = ADP + protein N-phospho-L-histidine.</text>
        <dbReference type="EC" id="2.7.13.3"/>
    </reaction>
</comment>
<dbReference type="InterPro" id="IPR036890">
    <property type="entry name" value="HATPase_C_sf"/>
</dbReference>
<evidence type="ECO:0000256" key="3">
    <source>
        <dbReference type="ARBA" id="ARBA00022553"/>
    </source>
</evidence>
<dbReference type="PATRIC" id="fig|1229493.5.peg.4944"/>
<feature type="transmembrane region" description="Helical" evidence="8">
    <location>
        <begin position="146"/>
        <end position="169"/>
    </location>
</feature>
<gene>
    <name evidence="10" type="ORF">H735_26850</name>
</gene>
<keyword evidence="8" id="KW-0472">Membrane</keyword>
<reference evidence="10 11" key="1">
    <citation type="submission" date="2014-07" db="EMBL/GenBank/DDBJ databases">
        <title>Unique and conserved regions in Vibrio harveyi and related species in comparison with the shrimp pathogen Vibrio harveyi CAIM 1792.</title>
        <authorList>
            <person name="Espinoza-Valles I."/>
            <person name="Vora G."/>
            <person name="Leekitcharoenphon P."/>
            <person name="Ussery D."/>
            <person name="Hoj L."/>
            <person name="Gomez-Gil B."/>
        </authorList>
    </citation>
    <scope>NUCLEOTIDE SEQUENCE [LARGE SCALE GENOMIC DNA]</scope>
    <source>
        <strain evidence="11">CAIM 1854 / LMG 25443</strain>
    </source>
</reference>
<dbReference type="InterPro" id="IPR005467">
    <property type="entry name" value="His_kinase_dom"/>
</dbReference>
<evidence type="ECO:0000256" key="1">
    <source>
        <dbReference type="ARBA" id="ARBA00000085"/>
    </source>
</evidence>
<dbReference type="EC" id="2.7.13.3" evidence="2"/>
<feature type="domain" description="Histidine kinase" evidence="9">
    <location>
        <begin position="234"/>
        <end position="426"/>
    </location>
</feature>
<proteinExistence type="predicted"/>
<evidence type="ECO:0000256" key="4">
    <source>
        <dbReference type="ARBA" id="ARBA00022679"/>
    </source>
</evidence>
<feature type="transmembrane region" description="Helical" evidence="8">
    <location>
        <begin position="20"/>
        <end position="44"/>
    </location>
</feature>
<keyword evidence="3" id="KW-0597">Phosphoprotein</keyword>
<dbReference type="EMBL" id="JPRD01000059">
    <property type="protein sequence ID" value="KIF48046.1"/>
    <property type="molecule type" value="Genomic_DNA"/>
</dbReference>
<dbReference type="RefSeq" id="WP_020197906.1">
    <property type="nucleotide sequence ID" value="NZ_BAOH01000153.1"/>
</dbReference>
<dbReference type="SMART" id="SM00387">
    <property type="entry name" value="HATPase_c"/>
    <property type="match status" value="1"/>
</dbReference>
<dbReference type="SUPFAM" id="SSF55874">
    <property type="entry name" value="ATPase domain of HSP90 chaperone/DNA topoisomerase II/histidine kinase"/>
    <property type="match status" value="1"/>
</dbReference>
<dbReference type="InterPro" id="IPR050428">
    <property type="entry name" value="TCS_sensor_his_kinase"/>
</dbReference>
<name>A0A0C1Z5B9_9VIBR</name>
<dbReference type="AlphaFoldDB" id="A0A0C1Z5B9"/>
<dbReference type="InterPro" id="IPR003594">
    <property type="entry name" value="HATPase_dom"/>
</dbReference>
<evidence type="ECO:0000256" key="2">
    <source>
        <dbReference type="ARBA" id="ARBA00012438"/>
    </source>
</evidence>
<keyword evidence="4" id="KW-0808">Transferase</keyword>
<dbReference type="Pfam" id="PF00512">
    <property type="entry name" value="HisKA"/>
    <property type="match status" value="1"/>
</dbReference>
<evidence type="ECO:0000313" key="10">
    <source>
        <dbReference type="EMBL" id="KIF48046.1"/>
    </source>
</evidence>
<dbReference type="SMART" id="SM00388">
    <property type="entry name" value="HisKA"/>
    <property type="match status" value="1"/>
</dbReference>
<dbReference type="SUPFAM" id="SSF47384">
    <property type="entry name" value="Homodimeric domain of signal transducing histidine kinase"/>
    <property type="match status" value="1"/>
</dbReference>
<dbReference type="InterPro" id="IPR036097">
    <property type="entry name" value="HisK_dim/P_sf"/>
</dbReference>
<dbReference type="PROSITE" id="PS50109">
    <property type="entry name" value="HIS_KIN"/>
    <property type="match status" value="1"/>
</dbReference>
<dbReference type="Pfam" id="PF02518">
    <property type="entry name" value="HATPase_c"/>
    <property type="match status" value="1"/>
</dbReference>
<keyword evidence="6 10" id="KW-0418">Kinase</keyword>
<accession>A0A0C1Z5B9</accession>
<keyword evidence="5 8" id="KW-0812">Transmembrane</keyword>
<dbReference type="Gene3D" id="1.10.287.130">
    <property type="match status" value="1"/>
</dbReference>
<dbReference type="Proteomes" id="UP000031586">
    <property type="component" value="Unassembled WGS sequence"/>
</dbReference>
<keyword evidence="7 8" id="KW-1133">Transmembrane helix</keyword>
<dbReference type="CDD" id="cd00082">
    <property type="entry name" value="HisKA"/>
    <property type="match status" value="1"/>
</dbReference>
<evidence type="ECO:0000256" key="5">
    <source>
        <dbReference type="ARBA" id="ARBA00022692"/>
    </source>
</evidence>
<dbReference type="Gene3D" id="6.10.340.10">
    <property type="match status" value="1"/>
</dbReference>
<protein>
    <recommendedName>
        <fullName evidence="2">histidine kinase</fullName>
        <ecNumber evidence="2">2.7.13.3</ecNumber>
    </recommendedName>
</protein>
<sequence length="432" mass="48404">MINRLLASTQSTQSMTGRLALFFSFVSVVIGIFCFLLITGSLLWSEDRVGERRIMVDKKEAIEHFQSHPEQGSIQLDLLTTAYNDISLVAERYQKYLIGQKHFLDEVEDGEYSRMVYMSTYTYKGVEHPVILVSLIDEIEITSEEFILVVAMVLSIVAVLVFLFGSLLLRLSQRLIEPVNALKTQLDHHQGDATQTFSVPEGSAKEFQTLADELNEYRHKINQVIKREQAFARYASHELRTPLTVMKGSSSLLARSANTDFQTRQVNRIQDATQQMSTMVDALLGLVRYERNADDSPVRSITEEELNQIIFQSQAQADEKALNFDVQIDGNPRTRATNAVLTIILGNLIRNGIAATPSGSIHINMDENTISVRDEGEGFSTIPHSDGHGLGLMIVDDLCQRYGWQFKIGTHPEGGCEAVIDLASEHQEACSE</sequence>
<dbReference type="InterPro" id="IPR003661">
    <property type="entry name" value="HisK_dim/P_dom"/>
</dbReference>
<dbReference type="PANTHER" id="PTHR45436">
    <property type="entry name" value="SENSOR HISTIDINE KINASE YKOH"/>
    <property type="match status" value="1"/>
</dbReference>
<dbReference type="Gene3D" id="3.30.565.10">
    <property type="entry name" value="Histidine kinase-like ATPase, C-terminal domain"/>
    <property type="match status" value="1"/>
</dbReference>
<evidence type="ECO:0000256" key="7">
    <source>
        <dbReference type="ARBA" id="ARBA00022989"/>
    </source>
</evidence>
<evidence type="ECO:0000313" key="11">
    <source>
        <dbReference type="Proteomes" id="UP000031586"/>
    </source>
</evidence>
<evidence type="ECO:0000256" key="8">
    <source>
        <dbReference type="SAM" id="Phobius"/>
    </source>
</evidence>
<organism evidence="10 11">
    <name type="scientific">Vibrio owensii CAIM 1854 = LMG 25443</name>
    <dbReference type="NCBI Taxonomy" id="1229493"/>
    <lineage>
        <taxon>Bacteria</taxon>
        <taxon>Pseudomonadati</taxon>
        <taxon>Pseudomonadota</taxon>
        <taxon>Gammaproteobacteria</taxon>
        <taxon>Vibrionales</taxon>
        <taxon>Vibrionaceae</taxon>
        <taxon>Vibrio</taxon>
    </lineage>
</organism>
<dbReference type="GO" id="GO:0005886">
    <property type="term" value="C:plasma membrane"/>
    <property type="evidence" value="ECO:0007669"/>
    <property type="project" value="TreeGrafter"/>
</dbReference>
<evidence type="ECO:0000259" key="9">
    <source>
        <dbReference type="PROSITE" id="PS50109"/>
    </source>
</evidence>
<dbReference type="PANTHER" id="PTHR45436:SF16">
    <property type="entry name" value="HISTIDINE KINASE"/>
    <property type="match status" value="1"/>
</dbReference>